<name>A0AAV7VAP1_PLEWA</name>
<evidence type="ECO:0000313" key="1">
    <source>
        <dbReference type="EMBL" id="KAJ1198649.1"/>
    </source>
</evidence>
<keyword evidence="2" id="KW-1185">Reference proteome</keyword>
<organism evidence="1 2">
    <name type="scientific">Pleurodeles waltl</name>
    <name type="common">Iberian ribbed newt</name>
    <dbReference type="NCBI Taxonomy" id="8319"/>
    <lineage>
        <taxon>Eukaryota</taxon>
        <taxon>Metazoa</taxon>
        <taxon>Chordata</taxon>
        <taxon>Craniata</taxon>
        <taxon>Vertebrata</taxon>
        <taxon>Euteleostomi</taxon>
        <taxon>Amphibia</taxon>
        <taxon>Batrachia</taxon>
        <taxon>Caudata</taxon>
        <taxon>Salamandroidea</taxon>
        <taxon>Salamandridae</taxon>
        <taxon>Pleurodelinae</taxon>
        <taxon>Pleurodeles</taxon>
    </lineage>
</organism>
<comment type="caution">
    <text evidence="1">The sequence shown here is derived from an EMBL/GenBank/DDBJ whole genome shotgun (WGS) entry which is preliminary data.</text>
</comment>
<reference evidence="1" key="1">
    <citation type="journal article" date="2022" name="bioRxiv">
        <title>Sequencing and chromosome-scale assembly of the giantPleurodeles waltlgenome.</title>
        <authorList>
            <person name="Brown T."/>
            <person name="Elewa A."/>
            <person name="Iarovenko S."/>
            <person name="Subramanian E."/>
            <person name="Araus A.J."/>
            <person name="Petzold A."/>
            <person name="Susuki M."/>
            <person name="Suzuki K.-i.T."/>
            <person name="Hayashi T."/>
            <person name="Toyoda A."/>
            <person name="Oliveira C."/>
            <person name="Osipova E."/>
            <person name="Leigh N.D."/>
            <person name="Simon A."/>
            <person name="Yun M.H."/>
        </authorList>
    </citation>
    <scope>NUCLEOTIDE SEQUENCE</scope>
    <source>
        <strain evidence="1">20211129_DDA</strain>
        <tissue evidence="1">Liver</tissue>
    </source>
</reference>
<proteinExistence type="predicted"/>
<gene>
    <name evidence="1" type="ORF">NDU88_002488</name>
</gene>
<dbReference type="Proteomes" id="UP001066276">
    <property type="component" value="Chromosome 2_1"/>
</dbReference>
<dbReference type="EMBL" id="JANPWB010000003">
    <property type="protein sequence ID" value="KAJ1198649.1"/>
    <property type="molecule type" value="Genomic_DNA"/>
</dbReference>
<evidence type="ECO:0000313" key="2">
    <source>
        <dbReference type="Proteomes" id="UP001066276"/>
    </source>
</evidence>
<protein>
    <submittedName>
        <fullName evidence="1">Uncharacterized protein</fullName>
    </submittedName>
</protein>
<dbReference type="AlphaFoldDB" id="A0AAV7VAP1"/>
<accession>A0AAV7VAP1</accession>
<sequence length="81" mass="9070">MAFFKKNRGTVPSASTLWEDFKVVLRGQAQALTGVARKETGLHCAAMEREVKELKGLTLASGDPEDWDQLKLRQQELRALV</sequence>